<dbReference type="InParanoid" id="A0A3M0CW74"/>
<evidence type="ECO:0000256" key="2">
    <source>
        <dbReference type="ARBA" id="ARBA00023315"/>
    </source>
</evidence>
<dbReference type="SUPFAM" id="SSF55729">
    <property type="entry name" value="Acyl-CoA N-acyltransferases (Nat)"/>
    <property type="match status" value="1"/>
</dbReference>
<sequence length="153" mass="16899">MEICSAVENRDAISRAVLTALPQWFGLPEALEAYVGHAASAPMFTALIAGRVVGYVSLADHFGRNCELHSMGVLPDLHRQGIGRALVAAAAAWARRHGYRYLTVKTLADTHPDPHYAVTRRFYTRVGFEPFEVLENLWAPDLPCLLMLKTLPA</sequence>
<evidence type="ECO:0000259" key="3">
    <source>
        <dbReference type="PROSITE" id="PS51186"/>
    </source>
</evidence>
<keyword evidence="1 4" id="KW-0808">Transferase</keyword>
<comment type="caution">
    <text evidence="4">The sequence shown here is derived from an EMBL/GenBank/DDBJ whole genome shotgun (WGS) entry which is preliminary data.</text>
</comment>
<gene>
    <name evidence="4" type="ORF">BXY39_0079</name>
</gene>
<dbReference type="AlphaFoldDB" id="A0A3M0CW74"/>
<protein>
    <submittedName>
        <fullName evidence="4">Acetyltransferase (GNAT) family protein</fullName>
    </submittedName>
</protein>
<reference evidence="4 5" key="1">
    <citation type="submission" date="2018-10" db="EMBL/GenBank/DDBJ databases">
        <title>Genomic Encyclopedia of Archaeal and Bacterial Type Strains, Phase II (KMG-II): from individual species to whole genera.</title>
        <authorList>
            <person name="Goeker M."/>
        </authorList>
    </citation>
    <scope>NUCLEOTIDE SEQUENCE [LARGE SCALE GENOMIC DNA]</scope>
    <source>
        <strain evidence="4 5">DSM 25217</strain>
    </source>
</reference>
<feature type="domain" description="N-acetyltransferase" evidence="3">
    <location>
        <begin position="1"/>
        <end position="152"/>
    </location>
</feature>
<dbReference type="Gene3D" id="3.40.630.30">
    <property type="match status" value="1"/>
</dbReference>
<dbReference type="CDD" id="cd04301">
    <property type="entry name" value="NAT_SF"/>
    <property type="match status" value="1"/>
</dbReference>
<dbReference type="InterPro" id="IPR016181">
    <property type="entry name" value="Acyl_CoA_acyltransferase"/>
</dbReference>
<dbReference type="InterPro" id="IPR000182">
    <property type="entry name" value="GNAT_dom"/>
</dbReference>
<proteinExistence type="predicted"/>
<dbReference type="EMBL" id="REFR01000001">
    <property type="protein sequence ID" value="RMB13085.1"/>
    <property type="molecule type" value="Genomic_DNA"/>
</dbReference>
<evidence type="ECO:0000256" key="1">
    <source>
        <dbReference type="ARBA" id="ARBA00022679"/>
    </source>
</evidence>
<keyword evidence="5" id="KW-1185">Reference proteome</keyword>
<dbReference type="PROSITE" id="PS51186">
    <property type="entry name" value="GNAT"/>
    <property type="match status" value="1"/>
</dbReference>
<dbReference type="OrthoDB" id="9783470at2"/>
<keyword evidence="2" id="KW-0012">Acyltransferase</keyword>
<accession>A0A3M0CW74</accession>
<dbReference type="Pfam" id="PF00583">
    <property type="entry name" value="Acetyltransf_1"/>
    <property type="match status" value="1"/>
</dbReference>
<dbReference type="RefSeq" id="WP_121936868.1">
    <property type="nucleotide sequence ID" value="NZ_REFR01000001.1"/>
</dbReference>
<organism evidence="4 5">
    <name type="scientific">Eilatimonas milleporae</name>
    <dbReference type="NCBI Taxonomy" id="911205"/>
    <lineage>
        <taxon>Bacteria</taxon>
        <taxon>Pseudomonadati</taxon>
        <taxon>Pseudomonadota</taxon>
        <taxon>Alphaproteobacteria</taxon>
        <taxon>Kordiimonadales</taxon>
        <taxon>Kordiimonadaceae</taxon>
        <taxon>Eilatimonas</taxon>
    </lineage>
</organism>
<dbReference type="GO" id="GO:0016747">
    <property type="term" value="F:acyltransferase activity, transferring groups other than amino-acyl groups"/>
    <property type="evidence" value="ECO:0007669"/>
    <property type="project" value="InterPro"/>
</dbReference>
<dbReference type="Proteomes" id="UP000271227">
    <property type="component" value="Unassembled WGS sequence"/>
</dbReference>
<evidence type="ECO:0000313" key="5">
    <source>
        <dbReference type="Proteomes" id="UP000271227"/>
    </source>
</evidence>
<dbReference type="InterPro" id="IPR050832">
    <property type="entry name" value="Bact_Acetyltransf"/>
</dbReference>
<evidence type="ECO:0000313" key="4">
    <source>
        <dbReference type="EMBL" id="RMB13085.1"/>
    </source>
</evidence>
<dbReference type="PANTHER" id="PTHR43877">
    <property type="entry name" value="AMINOALKYLPHOSPHONATE N-ACETYLTRANSFERASE-RELATED-RELATED"/>
    <property type="match status" value="1"/>
</dbReference>
<name>A0A3M0CW74_9PROT</name>